<dbReference type="Pfam" id="PF00619">
    <property type="entry name" value="CARD"/>
    <property type="match status" value="1"/>
</dbReference>
<dbReference type="EnsemblMetazoa" id="CapteT58959">
    <property type="protein sequence ID" value="CapteP58959"/>
    <property type="gene ID" value="CapteG58959"/>
</dbReference>
<dbReference type="GO" id="GO:0070513">
    <property type="term" value="F:death domain binding"/>
    <property type="evidence" value="ECO:0007669"/>
    <property type="project" value="InterPro"/>
</dbReference>
<feature type="domain" description="CARD" evidence="1">
    <location>
        <begin position="8"/>
        <end position="82"/>
    </location>
</feature>
<dbReference type="CDD" id="cd01671">
    <property type="entry name" value="CARD"/>
    <property type="match status" value="1"/>
</dbReference>
<dbReference type="AlphaFoldDB" id="R7UYV9"/>
<feature type="non-terminal residue" evidence="2">
    <location>
        <position position="82"/>
    </location>
</feature>
<dbReference type="OrthoDB" id="10031931at2759"/>
<reference evidence="2 4" key="2">
    <citation type="journal article" date="2013" name="Nature">
        <title>Insights into bilaterian evolution from three spiralian genomes.</title>
        <authorList>
            <person name="Simakov O."/>
            <person name="Marletaz F."/>
            <person name="Cho S.J."/>
            <person name="Edsinger-Gonzales E."/>
            <person name="Havlak P."/>
            <person name="Hellsten U."/>
            <person name="Kuo D.H."/>
            <person name="Larsson T."/>
            <person name="Lv J."/>
            <person name="Arendt D."/>
            <person name="Savage R."/>
            <person name="Osoegawa K."/>
            <person name="de Jong P."/>
            <person name="Grimwood J."/>
            <person name="Chapman J.A."/>
            <person name="Shapiro H."/>
            <person name="Aerts A."/>
            <person name="Otillar R.P."/>
            <person name="Terry A.Y."/>
            <person name="Boore J.L."/>
            <person name="Grigoriev I.V."/>
            <person name="Lindberg D.R."/>
            <person name="Seaver E.C."/>
            <person name="Weisblat D.A."/>
            <person name="Putnam N.H."/>
            <person name="Rokhsar D.S."/>
        </authorList>
    </citation>
    <scope>NUCLEOTIDE SEQUENCE</scope>
    <source>
        <strain evidence="2 4">I ESC-2004</strain>
    </source>
</reference>
<dbReference type="InterPro" id="IPR037939">
    <property type="entry name" value="CRADD"/>
</dbReference>
<evidence type="ECO:0000313" key="4">
    <source>
        <dbReference type="Proteomes" id="UP000014760"/>
    </source>
</evidence>
<evidence type="ECO:0000259" key="1">
    <source>
        <dbReference type="PROSITE" id="PS50209"/>
    </source>
</evidence>
<reference evidence="3" key="3">
    <citation type="submission" date="2015-06" db="UniProtKB">
        <authorList>
            <consortium name="EnsemblMetazoa"/>
        </authorList>
    </citation>
    <scope>IDENTIFICATION</scope>
</reference>
<dbReference type="InterPro" id="IPR011029">
    <property type="entry name" value="DEATH-like_dom_sf"/>
</dbReference>
<proteinExistence type="predicted"/>
<dbReference type="GO" id="GO:0002020">
    <property type="term" value="F:protease binding"/>
    <property type="evidence" value="ECO:0007669"/>
    <property type="project" value="InterPro"/>
</dbReference>
<dbReference type="InterPro" id="IPR001315">
    <property type="entry name" value="CARD"/>
</dbReference>
<accession>R7UYV9</accession>
<feature type="non-terminal residue" evidence="2">
    <location>
        <position position="1"/>
    </location>
</feature>
<dbReference type="EMBL" id="AMQN01006491">
    <property type="status" value="NOT_ANNOTATED_CDS"/>
    <property type="molecule type" value="Genomic_DNA"/>
</dbReference>
<reference evidence="4" key="1">
    <citation type="submission" date="2012-12" db="EMBL/GenBank/DDBJ databases">
        <authorList>
            <person name="Hellsten U."/>
            <person name="Grimwood J."/>
            <person name="Chapman J.A."/>
            <person name="Shapiro H."/>
            <person name="Aerts A."/>
            <person name="Otillar R.P."/>
            <person name="Terry A.Y."/>
            <person name="Boore J.L."/>
            <person name="Simakov O."/>
            <person name="Marletaz F."/>
            <person name="Cho S.-J."/>
            <person name="Edsinger-Gonzales E."/>
            <person name="Havlak P."/>
            <person name="Kuo D.-H."/>
            <person name="Larsson T."/>
            <person name="Lv J."/>
            <person name="Arendt D."/>
            <person name="Savage R."/>
            <person name="Osoegawa K."/>
            <person name="de Jong P."/>
            <person name="Lindberg D.R."/>
            <person name="Seaver E.C."/>
            <person name="Weisblat D.A."/>
            <person name="Putnam N.H."/>
            <person name="Grigoriev I.V."/>
            <person name="Rokhsar D.S."/>
        </authorList>
    </citation>
    <scope>NUCLEOTIDE SEQUENCE</scope>
    <source>
        <strain evidence="4">I ESC-2004</strain>
    </source>
</reference>
<dbReference type="HOGENOM" id="CLU_174928_0_0_1"/>
<gene>
    <name evidence="2" type="ORF">CAPTEDRAFT_58959</name>
</gene>
<evidence type="ECO:0000313" key="3">
    <source>
        <dbReference type="EnsemblMetazoa" id="CapteP58959"/>
    </source>
</evidence>
<evidence type="ECO:0000313" key="2">
    <source>
        <dbReference type="EMBL" id="ELU09122.1"/>
    </source>
</evidence>
<dbReference type="PANTHER" id="PTHR15034">
    <property type="entry name" value="DEATH DOMAIN-CONTAINING PROTEIN CRADD"/>
    <property type="match status" value="1"/>
</dbReference>
<dbReference type="Gene3D" id="1.10.533.10">
    <property type="entry name" value="Death Domain, Fas"/>
    <property type="match status" value="1"/>
</dbReference>
<dbReference type="PANTHER" id="PTHR15034:SF5">
    <property type="entry name" value="DEATH DOMAIN-CONTAINING PROTEIN CRADD"/>
    <property type="match status" value="1"/>
</dbReference>
<protein>
    <recommendedName>
        <fullName evidence="1">CARD domain-containing protein</fullName>
    </recommendedName>
</protein>
<dbReference type="GO" id="GO:0042981">
    <property type="term" value="P:regulation of apoptotic process"/>
    <property type="evidence" value="ECO:0007669"/>
    <property type="project" value="InterPro"/>
</dbReference>
<sequence length="82" mass="9136">RCLLFCSMDEFHRKLLRVHMVALVKDLDPPSLYPHLLQGGVLSQDDIDSIDAKSIRRNKAIELMSVLPMKGPDAFAGFVAAL</sequence>
<keyword evidence="4" id="KW-1185">Reference proteome</keyword>
<dbReference type="Proteomes" id="UP000014760">
    <property type="component" value="Unassembled WGS sequence"/>
</dbReference>
<dbReference type="EMBL" id="KB298496">
    <property type="protein sequence ID" value="ELU09122.1"/>
    <property type="molecule type" value="Genomic_DNA"/>
</dbReference>
<name>R7UYV9_CAPTE</name>
<organism evidence="2">
    <name type="scientific">Capitella teleta</name>
    <name type="common">Polychaete worm</name>
    <dbReference type="NCBI Taxonomy" id="283909"/>
    <lineage>
        <taxon>Eukaryota</taxon>
        <taxon>Metazoa</taxon>
        <taxon>Spiralia</taxon>
        <taxon>Lophotrochozoa</taxon>
        <taxon>Annelida</taxon>
        <taxon>Polychaeta</taxon>
        <taxon>Sedentaria</taxon>
        <taxon>Scolecida</taxon>
        <taxon>Capitellidae</taxon>
        <taxon>Capitella</taxon>
    </lineage>
</organism>
<dbReference type="PROSITE" id="PS50209">
    <property type="entry name" value="CARD"/>
    <property type="match status" value="1"/>
</dbReference>
<dbReference type="SUPFAM" id="SSF47986">
    <property type="entry name" value="DEATH domain"/>
    <property type="match status" value="1"/>
</dbReference>